<reference evidence="6" key="1">
    <citation type="submission" date="2022-08" db="EMBL/GenBank/DDBJ databases">
        <authorList>
            <person name="Marques A."/>
        </authorList>
    </citation>
    <scope>NUCLEOTIDE SEQUENCE</scope>
    <source>
        <strain evidence="6">RhyPub2mFocal</strain>
        <tissue evidence="6">Leaves</tissue>
    </source>
</reference>
<feature type="region of interest" description="Disordered" evidence="3">
    <location>
        <begin position="155"/>
        <end position="178"/>
    </location>
</feature>
<dbReference type="Proteomes" id="UP001140206">
    <property type="component" value="Chromosome 1"/>
</dbReference>
<dbReference type="EMBL" id="JAMFTS010000001">
    <property type="protein sequence ID" value="KAJ4804641.1"/>
    <property type="molecule type" value="Genomic_DNA"/>
</dbReference>
<evidence type="ECO:0000259" key="5">
    <source>
        <dbReference type="PROSITE" id="PS50822"/>
    </source>
</evidence>
<dbReference type="SUPFAM" id="SSF101690">
    <property type="entry name" value="PAZ domain"/>
    <property type="match status" value="1"/>
</dbReference>
<dbReference type="GO" id="GO:0031047">
    <property type="term" value="P:regulatory ncRNA-mediated gene silencing"/>
    <property type="evidence" value="ECO:0007669"/>
    <property type="project" value="UniProtKB-KW"/>
</dbReference>
<protein>
    <submittedName>
        <fullName evidence="6">Argonaute family protein</fullName>
    </submittedName>
</protein>
<dbReference type="CDD" id="cd02846">
    <property type="entry name" value="PAZ_argonaute_like"/>
    <property type="match status" value="1"/>
</dbReference>
<dbReference type="InterPro" id="IPR032474">
    <property type="entry name" value="Argonaute_N"/>
</dbReference>
<sequence>MSSYQRGRGAYGRGGRFHAGRRYDNQDEGPSASSNWRRPSPQRHPESGGSSTSSNWRRLPPHHPESGGSSTSSNWRRPPPDHPEKAHNRSTTDPTTEGPSAGYVGLRGQRGGYMGPSSQQRHPPRELPLQIRAPPRVEQEAAGLEVQISQLAIQPATQPSSGSTMEVKLPSKPGRGTRGEKLRIKANHFLVELPEKELQVDHYNVVITRAGTDRPVTSLETNRAVMSALVRAYRESYLGSRLPVYDGRSNLYTAGPLPFKRQSFRITLLHENQPQGMREFEVKIVHVGTLNMKHLEMFLAGRQPNAPQDTIQALDIVLAECLSIRDDIVKVERSFFSDSFLRINLGGGLEMWGGFYQTLHSTQMGLSLNLDTTAKAFYQSRFVLGYVSSLTGRDLDSEVLTPDDIAKVRKNLKGVKVVVTHQGNIHRKYRISGLTAQATRNLTFSCNIRGTITRTRVVDHFRETYNYTIRYLNLPCLEVGSDPKRPIYLPMEVNTNNRAYERDNGVNFSEEFGLSVSERTTTIQARVLPTPVLKYHNLGAEKECKPTSGVWNMRNKKLVNGGKVNFWYCISFSPNIGADIAGWFCNNLGDMCRVSGMEFARNPILPHTVEQSNKLEAVLKSHYQEATDVLSRQNKTPDLLIVILPDKNGNLYGDVKRICETEIGLVTQCCLAKHVKRANPQMLANLALKINVKVGGKNTVLADAITREVPVVRRLPTIIFGADVTHPLPGEDTTPSIAAVVASQDWPDIATYVGLYRVQGHRQEIISHLGEMVKEHLMSFRRKTNYEPAQIIFYRDGVSDGQFHQVLQLEINAIRTACKQLSPDYMPAITFIVVQKRHHTRLFPYDYRAADRSGNVPPVPPAYYAHHFASRARLYYDSGMPDSGSFVAGPSASRDEASSSKVKQLPAVKDNVKNVMFYC</sequence>
<feature type="domain" description="PAZ" evidence="4">
    <location>
        <begin position="382"/>
        <end position="498"/>
    </location>
</feature>
<keyword evidence="7" id="KW-1185">Reference proteome</keyword>
<dbReference type="InterPro" id="IPR003100">
    <property type="entry name" value="PAZ_dom"/>
</dbReference>
<evidence type="ECO:0000313" key="7">
    <source>
        <dbReference type="Proteomes" id="UP001140206"/>
    </source>
</evidence>
<dbReference type="SMART" id="SM00949">
    <property type="entry name" value="PAZ"/>
    <property type="match status" value="1"/>
</dbReference>
<dbReference type="Pfam" id="PF16487">
    <property type="entry name" value="ArgoMid"/>
    <property type="match status" value="1"/>
</dbReference>
<evidence type="ECO:0000256" key="3">
    <source>
        <dbReference type="SAM" id="MobiDB-lite"/>
    </source>
</evidence>
<organism evidence="6 7">
    <name type="scientific">Rhynchospora pubera</name>
    <dbReference type="NCBI Taxonomy" id="906938"/>
    <lineage>
        <taxon>Eukaryota</taxon>
        <taxon>Viridiplantae</taxon>
        <taxon>Streptophyta</taxon>
        <taxon>Embryophyta</taxon>
        <taxon>Tracheophyta</taxon>
        <taxon>Spermatophyta</taxon>
        <taxon>Magnoliopsida</taxon>
        <taxon>Liliopsida</taxon>
        <taxon>Poales</taxon>
        <taxon>Cyperaceae</taxon>
        <taxon>Cyperoideae</taxon>
        <taxon>Rhynchosporeae</taxon>
        <taxon>Rhynchospora</taxon>
    </lineage>
</organism>
<dbReference type="AlphaFoldDB" id="A0AAV8GMJ7"/>
<dbReference type="Pfam" id="PF16486">
    <property type="entry name" value="ArgoN"/>
    <property type="match status" value="1"/>
</dbReference>
<feature type="region of interest" description="Disordered" evidence="3">
    <location>
        <begin position="1"/>
        <end position="125"/>
    </location>
</feature>
<feature type="compositionally biased region" description="Basic and acidic residues" evidence="3">
    <location>
        <begin position="78"/>
        <end position="87"/>
    </location>
</feature>
<dbReference type="InterPro" id="IPR036397">
    <property type="entry name" value="RNaseH_sf"/>
</dbReference>
<feature type="domain" description="Piwi" evidence="5">
    <location>
        <begin position="639"/>
        <end position="858"/>
    </location>
</feature>
<dbReference type="InterPro" id="IPR003165">
    <property type="entry name" value="Piwi"/>
</dbReference>
<gene>
    <name evidence="6" type="ORF">LUZ62_017207</name>
</gene>
<dbReference type="PANTHER" id="PTHR22891">
    <property type="entry name" value="EUKARYOTIC TRANSLATION INITIATION FACTOR 2C"/>
    <property type="match status" value="1"/>
</dbReference>
<evidence type="ECO:0000256" key="1">
    <source>
        <dbReference type="ARBA" id="ARBA00008201"/>
    </source>
</evidence>
<evidence type="ECO:0000313" key="6">
    <source>
        <dbReference type="EMBL" id="KAJ4804641.1"/>
    </source>
</evidence>
<dbReference type="InterPro" id="IPR014811">
    <property type="entry name" value="ArgoL1"/>
</dbReference>
<dbReference type="InterPro" id="IPR036085">
    <property type="entry name" value="PAZ_dom_sf"/>
</dbReference>
<dbReference type="InterPro" id="IPR032473">
    <property type="entry name" value="Argonaute_Mid_dom"/>
</dbReference>
<name>A0AAV8GMJ7_9POAL</name>
<keyword evidence="2" id="KW-0943">RNA-mediated gene silencing</keyword>
<feature type="compositionally biased region" description="Polar residues" evidence="3">
    <location>
        <begin position="155"/>
        <end position="164"/>
    </location>
</feature>
<dbReference type="SMART" id="SM00950">
    <property type="entry name" value="Piwi"/>
    <property type="match status" value="1"/>
</dbReference>
<dbReference type="Gene3D" id="2.170.260.10">
    <property type="entry name" value="paz domain"/>
    <property type="match status" value="1"/>
</dbReference>
<dbReference type="PROSITE" id="PS50821">
    <property type="entry name" value="PAZ"/>
    <property type="match status" value="1"/>
</dbReference>
<dbReference type="PROSITE" id="PS50822">
    <property type="entry name" value="PIWI"/>
    <property type="match status" value="1"/>
</dbReference>
<dbReference type="Pfam" id="PF02170">
    <property type="entry name" value="PAZ"/>
    <property type="match status" value="1"/>
</dbReference>
<evidence type="ECO:0000256" key="2">
    <source>
        <dbReference type="ARBA" id="ARBA00023158"/>
    </source>
</evidence>
<dbReference type="SMART" id="SM01163">
    <property type="entry name" value="DUF1785"/>
    <property type="match status" value="1"/>
</dbReference>
<dbReference type="GO" id="GO:0003723">
    <property type="term" value="F:RNA binding"/>
    <property type="evidence" value="ECO:0007669"/>
    <property type="project" value="InterPro"/>
</dbReference>
<dbReference type="Pfam" id="PF02171">
    <property type="entry name" value="Piwi"/>
    <property type="match status" value="1"/>
</dbReference>
<dbReference type="Pfam" id="PF08699">
    <property type="entry name" value="ArgoL1"/>
    <property type="match status" value="1"/>
</dbReference>
<dbReference type="InterPro" id="IPR012337">
    <property type="entry name" value="RNaseH-like_sf"/>
</dbReference>
<comment type="similarity">
    <text evidence="1">Belongs to the argonaute family. Ago subfamily.</text>
</comment>
<accession>A0AAV8GMJ7</accession>
<dbReference type="SUPFAM" id="SSF53098">
    <property type="entry name" value="Ribonuclease H-like"/>
    <property type="match status" value="1"/>
</dbReference>
<dbReference type="Gene3D" id="3.40.50.2300">
    <property type="match status" value="1"/>
</dbReference>
<comment type="caution">
    <text evidence="6">The sequence shown here is derived from an EMBL/GenBank/DDBJ whole genome shotgun (WGS) entry which is preliminary data.</text>
</comment>
<dbReference type="FunFam" id="3.40.50.2300:FF:000110">
    <property type="entry name" value="Argonaute 10"/>
    <property type="match status" value="1"/>
</dbReference>
<evidence type="ECO:0000259" key="4">
    <source>
        <dbReference type="PROSITE" id="PS50821"/>
    </source>
</evidence>
<proteinExistence type="inferred from homology"/>
<feature type="compositionally biased region" description="Polar residues" evidence="3">
    <location>
        <begin position="89"/>
        <end position="98"/>
    </location>
</feature>
<dbReference type="Gene3D" id="3.30.420.10">
    <property type="entry name" value="Ribonuclease H-like superfamily/Ribonuclease H"/>
    <property type="match status" value="2"/>
</dbReference>